<evidence type="ECO:0000256" key="8">
    <source>
        <dbReference type="SAM" id="Coils"/>
    </source>
</evidence>
<evidence type="ECO:0000313" key="10">
    <source>
        <dbReference type="EMBL" id="QHT37098.1"/>
    </source>
</evidence>
<dbReference type="SUPFAM" id="SSF52540">
    <property type="entry name" value="P-loop containing nucleoside triphosphate hydrolases"/>
    <property type="match status" value="2"/>
</dbReference>
<evidence type="ECO:0000256" key="3">
    <source>
        <dbReference type="ARBA" id="ARBA00022771"/>
    </source>
</evidence>
<dbReference type="InterPro" id="IPR038718">
    <property type="entry name" value="SNF2-like_sf"/>
</dbReference>
<dbReference type="GO" id="GO:0006281">
    <property type="term" value="P:DNA repair"/>
    <property type="evidence" value="ECO:0007669"/>
    <property type="project" value="TreeGrafter"/>
</dbReference>
<dbReference type="EMBL" id="MN738789">
    <property type="protein sequence ID" value="QHT37098.1"/>
    <property type="molecule type" value="Genomic_DNA"/>
</dbReference>
<dbReference type="PROSITE" id="PS00518">
    <property type="entry name" value="ZF_RING_1"/>
    <property type="match status" value="1"/>
</dbReference>
<evidence type="ECO:0000256" key="7">
    <source>
        <dbReference type="ARBA" id="ARBA00022840"/>
    </source>
</evidence>
<dbReference type="InterPro" id="IPR001650">
    <property type="entry name" value="Helicase_C-like"/>
</dbReference>
<protein>
    <recommendedName>
        <fullName evidence="9">RING-type domain-containing protein</fullName>
    </recommendedName>
</protein>
<feature type="coiled-coil region" evidence="8">
    <location>
        <begin position="334"/>
        <end position="368"/>
    </location>
</feature>
<dbReference type="AlphaFoldDB" id="A0A6C0F618"/>
<evidence type="ECO:0000256" key="1">
    <source>
        <dbReference type="ARBA" id="ARBA00022723"/>
    </source>
</evidence>
<keyword evidence="3" id="KW-0863">Zinc-finger</keyword>
<keyword evidence="5" id="KW-0347">Helicase</keyword>
<evidence type="ECO:0000256" key="2">
    <source>
        <dbReference type="ARBA" id="ARBA00022741"/>
    </source>
</evidence>
<evidence type="ECO:0000256" key="6">
    <source>
        <dbReference type="ARBA" id="ARBA00022833"/>
    </source>
</evidence>
<dbReference type="InterPro" id="IPR000330">
    <property type="entry name" value="SNF2_N"/>
</dbReference>
<accession>A0A6C0F618</accession>
<keyword evidence="4" id="KW-0378">Hydrolase</keyword>
<name>A0A6C0F618_9ZZZZ</name>
<dbReference type="SUPFAM" id="SSF57850">
    <property type="entry name" value="RING/U-box"/>
    <property type="match status" value="1"/>
</dbReference>
<evidence type="ECO:0000256" key="5">
    <source>
        <dbReference type="ARBA" id="ARBA00022806"/>
    </source>
</evidence>
<dbReference type="Pfam" id="PF13923">
    <property type="entry name" value="zf-C3HC4_2"/>
    <property type="match status" value="1"/>
</dbReference>
<dbReference type="PANTHER" id="PTHR45626">
    <property type="entry name" value="TRANSCRIPTION TERMINATION FACTOR 2-RELATED"/>
    <property type="match status" value="1"/>
</dbReference>
<keyword evidence="7" id="KW-0067">ATP-binding</keyword>
<dbReference type="InterPro" id="IPR017907">
    <property type="entry name" value="Znf_RING_CS"/>
</dbReference>
<sequence length="563" mass="64598">MLKAMQNLENGITLDMNKDFSIHTNIGICADSTGSGKSIEILAHIADKPVFKPDEVIIEHFSSFAYFKCKNVEPFIESNLIVVPHSCVSQWQNYISLHTRLALTIIAKRKDIIRFCEDEHVNQKGITLCSSSMYNEFTEIHRCKWTRVIFDEADSISIPAARRPLTNFTWFVTSSLQNLFFPSGNYLIQHQLPNTGRTMISRQYLDGIRRNGYIKDTFRYLEHDSANMLLKSIVLKNKDEYIKLSFKLPNPIINTIHCKAPAYIKVLDGNVSSFVMSMLNAGNIQGAIEKVGCSIDTYDNIISSVTTMYDERISNLNRELVYVNSLQYTRQTDIDSKTKKINSIKNAIQSLENKIESIQKRMAEYNDNDYVCNVCYDEFTKPTLVSCCQHIFCFECITRSLKASNSKCPLCRAKINAKDLIVIDNNHKIHNCHHNKIITKEQAVYDIISKKQGKFLIFSSHEQSFTLIENALENTSKEFSKLMGSISRVNSILNRFKNSNLDILMLNASHYGTGLNLENTTDLIFYHKMPHDMEKQVIGRAQRAGRTQPLNIYYLYHENELNT</sequence>
<dbReference type="PROSITE" id="PS50089">
    <property type="entry name" value="ZF_RING_2"/>
    <property type="match status" value="1"/>
</dbReference>
<feature type="domain" description="RING-type" evidence="9">
    <location>
        <begin position="372"/>
        <end position="412"/>
    </location>
</feature>
<dbReference type="InterPro" id="IPR001841">
    <property type="entry name" value="Znf_RING"/>
</dbReference>
<dbReference type="Pfam" id="PF00271">
    <property type="entry name" value="Helicase_C"/>
    <property type="match status" value="1"/>
</dbReference>
<dbReference type="GO" id="GO:0005524">
    <property type="term" value="F:ATP binding"/>
    <property type="evidence" value="ECO:0007669"/>
    <property type="project" value="UniProtKB-KW"/>
</dbReference>
<dbReference type="GO" id="GO:0005634">
    <property type="term" value="C:nucleus"/>
    <property type="evidence" value="ECO:0007669"/>
    <property type="project" value="TreeGrafter"/>
</dbReference>
<dbReference type="GO" id="GO:0016787">
    <property type="term" value="F:hydrolase activity"/>
    <property type="evidence" value="ECO:0007669"/>
    <property type="project" value="UniProtKB-KW"/>
</dbReference>
<evidence type="ECO:0000259" key="9">
    <source>
        <dbReference type="PROSITE" id="PS50089"/>
    </source>
</evidence>
<dbReference type="Gene3D" id="3.40.50.10810">
    <property type="entry name" value="Tandem AAA-ATPase domain"/>
    <property type="match status" value="1"/>
</dbReference>
<dbReference type="InterPro" id="IPR050628">
    <property type="entry name" value="SNF2_RAD54_helicase_TF"/>
</dbReference>
<keyword evidence="2" id="KW-0547">Nucleotide-binding</keyword>
<dbReference type="InterPro" id="IPR027417">
    <property type="entry name" value="P-loop_NTPase"/>
</dbReference>
<dbReference type="GO" id="GO:0004386">
    <property type="term" value="F:helicase activity"/>
    <property type="evidence" value="ECO:0007669"/>
    <property type="project" value="UniProtKB-KW"/>
</dbReference>
<keyword evidence="8" id="KW-0175">Coiled coil</keyword>
<dbReference type="InterPro" id="IPR013083">
    <property type="entry name" value="Znf_RING/FYVE/PHD"/>
</dbReference>
<organism evidence="10">
    <name type="scientific">viral metagenome</name>
    <dbReference type="NCBI Taxonomy" id="1070528"/>
    <lineage>
        <taxon>unclassified sequences</taxon>
        <taxon>metagenomes</taxon>
        <taxon>organismal metagenomes</taxon>
    </lineage>
</organism>
<dbReference type="Pfam" id="PF00176">
    <property type="entry name" value="SNF2-rel_dom"/>
    <property type="match status" value="1"/>
</dbReference>
<dbReference type="GO" id="GO:0008094">
    <property type="term" value="F:ATP-dependent activity, acting on DNA"/>
    <property type="evidence" value="ECO:0007669"/>
    <property type="project" value="TreeGrafter"/>
</dbReference>
<proteinExistence type="predicted"/>
<evidence type="ECO:0000256" key="4">
    <source>
        <dbReference type="ARBA" id="ARBA00022801"/>
    </source>
</evidence>
<dbReference type="Gene3D" id="3.30.40.10">
    <property type="entry name" value="Zinc/RING finger domain, C3HC4 (zinc finger)"/>
    <property type="match status" value="1"/>
</dbReference>
<reference evidence="10" key="1">
    <citation type="journal article" date="2020" name="Nature">
        <title>Giant virus diversity and host interactions through global metagenomics.</title>
        <authorList>
            <person name="Schulz F."/>
            <person name="Roux S."/>
            <person name="Paez-Espino D."/>
            <person name="Jungbluth S."/>
            <person name="Walsh D.A."/>
            <person name="Denef V.J."/>
            <person name="McMahon K.D."/>
            <person name="Konstantinidis K.T."/>
            <person name="Eloe-Fadrosh E.A."/>
            <person name="Kyrpides N.C."/>
            <person name="Woyke T."/>
        </authorList>
    </citation>
    <scope>NUCLEOTIDE SEQUENCE</scope>
    <source>
        <strain evidence="10">GVMAG-S-ERX555967-131</strain>
    </source>
</reference>
<dbReference type="GO" id="GO:0008270">
    <property type="term" value="F:zinc ion binding"/>
    <property type="evidence" value="ECO:0007669"/>
    <property type="project" value="UniProtKB-KW"/>
</dbReference>
<keyword evidence="1" id="KW-0479">Metal-binding</keyword>
<keyword evidence="6" id="KW-0862">Zinc</keyword>
<dbReference type="Gene3D" id="3.40.50.300">
    <property type="entry name" value="P-loop containing nucleotide triphosphate hydrolases"/>
    <property type="match status" value="1"/>
</dbReference>
<dbReference type="SMART" id="SM00184">
    <property type="entry name" value="RING"/>
    <property type="match status" value="1"/>
</dbReference>